<organism evidence="1 2">
    <name type="scientific">Artomyces pyxidatus</name>
    <dbReference type="NCBI Taxonomy" id="48021"/>
    <lineage>
        <taxon>Eukaryota</taxon>
        <taxon>Fungi</taxon>
        <taxon>Dikarya</taxon>
        <taxon>Basidiomycota</taxon>
        <taxon>Agaricomycotina</taxon>
        <taxon>Agaricomycetes</taxon>
        <taxon>Russulales</taxon>
        <taxon>Auriscalpiaceae</taxon>
        <taxon>Artomyces</taxon>
    </lineage>
</organism>
<gene>
    <name evidence="1" type="ORF">BV25DRAFT_1175068</name>
</gene>
<sequence>MQPRSALRISASDLKVQDRVVACESWAVPPPIHRVPVELIRNIFLLIKAIASPEEQQDNPHLGGIRTWMAVSHVCSRWRRIALETKDFWTYIPLRARNLGSTQLALERSAPLPISFNIGYRFSMQAKYQEAAMLALRELPRARELYLWLDNGKSKDDDAAREDFVNTVDEALYSNPAPLLERFESAKGYHDRCLFLGQVPQNLRVLMLRDSEQSSISNLLQAPLKSLQLLNCEIKVLEILQAQQRGAP</sequence>
<evidence type="ECO:0000313" key="1">
    <source>
        <dbReference type="EMBL" id="KAI0058956.1"/>
    </source>
</evidence>
<evidence type="ECO:0000313" key="2">
    <source>
        <dbReference type="Proteomes" id="UP000814140"/>
    </source>
</evidence>
<reference evidence="1" key="1">
    <citation type="submission" date="2021-03" db="EMBL/GenBank/DDBJ databases">
        <authorList>
            <consortium name="DOE Joint Genome Institute"/>
            <person name="Ahrendt S."/>
            <person name="Looney B.P."/>
            <person name="Miyauchi S."/>
            <person name="Morin E."/>
            <person name="Drula E."/>
            <person name="Courty P.E."/>
            <person name="Chicoki N."/>
            <person name="Fauchery L."/>
            <person name="Kohler A."/>
            <person name="Kuo A."/>
            <person name="Labutti K."/>
            <person name="Pangilinan J."/>
            <person name="Lipzen A."/>
            <person name="Riley R."/>
            <person name="Andreopoulos W."/>
            <person name="He G."/>
            <person name="Johnson J."/>
            <person name="Barry K.W."/>
            <person name="Grigoriev I.V."/>
            <person name="Nagy L."/>
            <person name="Hibbett D."/>
            <person name="Henrissat B."/>
            <person name="Matheny P.B."/>
            <person name="Labbe J."/>
            <person name="Martin F."/>
        </authorList>
    </citation>
    <scope>NUCLEOTIDE SEQUENCE</scope>
    <source>
        <strain evidence="1">HHB10654</strain>
    </source>
</reference>
<keyword evidence="2" id="KW-1185">Reference proteome</keyword>
<dbReference type="EMBL" id="MU277230">
    <property type="protein sequence ID" value="KAI0058956.1"/>
    <property type="molecule type" value="Genomic_DNA"/>
</dbReference>
<protein>
    <submittedName>
        <fullName evidence="1">Uncharacterized protein</fullName>
    </submittedName>
</protein>
<dbReference type="Proteomes" id="UP000814140">
    <property type="component" value="Unassembled WGS sequence"/>
</dbReference>
<accession>A0ACB8STB5</accession>
<proteinExistence type="predicted"/>
<reference evidence="1" key="2">
    <citation type="journal article" date="2022" name="New Phytol.">
        <title>Evolutionary transition to the ectomycorrhizal habit in the genomes of a hyperdiverse lineage of mushroom-forming fungi.</title>
        <authorList>
            <person name="Looney B."/>
            <person name="Miyauchi S."/>
            <person name="Morin E."/>
            <person name="Drula E."/>
            <person name="Courty P.E."/>
            <person name="Kohler A."/>
            <person name="Kuo A."/>
            <person name="LaButti K."/>
            <person name="Pangilinan J."/>
            <person name="Lipzen A."/>
            <person name="Riley R."/>
            <person name="Andreopoulos W."/>
            <person name="He G."/>
            <person name="Johnson J."/>
            <person name="Nolan M."/>
            <person name="Tritt A."/>
            <person name="Barry K.W."/>
            <person name="Grigoriev I.V."/>
            <person name="Nagy L.G."/>
            <person name="Hibbett D."/>
            <person name="Henrissat B."/>
            <person name="Matheny P.B."/>
            <person name="Labbe J."/>
            <person name="Martin F.M."/>
        </authorList>
    </citation>
    <scope>NUCLEOTIDE SEQUENCE</scope>
    <source>
        <strain evidence="1">HHB10654</strain>
    </source>
</reference>
<comment type="caution">
    <text evidence="1">The sequence shown here is derived from an EMBL/GenBank/DDBJ whole genome shotgun (WGS) entry which is preliminary data.</text>
</comment>
<name>A0ACB8STB5_9AGAM</name>